<evidence type="ECO:0000256" key="1">
    <source>
        <dbReference type="ARBA" id="ARBA00022729"/>
    </source>
</evidence>
<reference evidence="3" key="1">
    <citation type="journal article" date="2023" name="IScience">
        <title>Live-bearing cockroach genome reveals convergent evolutionary mechanisms linked to viviparity in insects and beyond.</title>
        <authorList>
            <person name="Fouks B."/>
            <person name="Harrison M.C."/>
            <person name="Mikhailova A.A."/>
            <person name="Marchal E."/>
            <person name="English S."/>
            <person name="Carruthers M."/>
            <person name="Jennings E.C."/>
            <person name="Chiamaka E.L."/>
            <person name="Frigard R.A."/>
            <person name="Pippel M."/>
            <person name="Attardo G.M."/>
            <person name="Benoit J.B."/>
            <person name="Bornberg-Bauer E."/>
            <person name="Tobe S.S."/>
        </authorList>
    </citation>
    <scope>NUCLEOTIDE SEQUENCE</scope>
    <source>
        <strain evidence="3">Stay&amp;Tobe</strain>
    </source>
</reference>
<gene>
    <name evidence="3" type="ORF">L9F63_012319</name>
</gene>
<accession>A0AAD8EP10</accession>
<dbReference type="CDD" id="cd23992">
    <property type="entry name" value="PBP_GOBP"/>
    <property type="match status" value="1"/>
</dbReference>
<dbReference type="InterPro" id="IPR006170">
    <property type="entry name" value="PBP/GOBP"/>
</dbReference>
<dbReference type="Gene3D" id="1.10.238.20">
    <property type="entry name" value="Pheromone/general odorant binding protein domain"/>
    <property type="match status" value="1"/>
</dbReference>
<dbReference type="GO" id="GO:0007608">
    <property type="term" value="P:sensory perception of smell"/>
    <property type="evidence" value="ECO:0007669"/>
    <property type="project" value="TreeGrafter"/>
</dbReference>
<dbReference type="GO" id="GO:0005615">
    <property type="term" value="C:extracellular space"/>
    <property type="evidence" value="ECO:0007669"/>
    <property type="project" value="TreeGrafter"/>
</dbReference>
<keyword evidence="1 2" id="KW-0732">Signal</keyword>
<name>A0AAD8EP10_DIPPU</name>
<feature type="chain" id="PRO_5042222251" evidence="2">
    <location>
        <begin position="20"/>
        <end position="161"/>
    </location>
</feature>
<organism evidence="3 4">
    <name type="scientific">Diploptera punctata</name>
    <name type="common">Pacific beetle cockroach</name>
    <dbReference type="NCBI Taxonomy" id="6984"/>
    <lineage>
        <taxon>Eukaryota</taxon>
        <taxon>Metazoa</taxon>
        <taxon>Ecdysozoa</taxon>
        <taxon>Arthropoda</taxon>
        <taxon>Hexapoda</taxon>
        <taxon>Insecta</taxon>
        <taxon>Pterygota</taxon>
        <taxon>Neoptera</taxon>
        <taxon>Polyneoptera</taxon>
        <taxon>Dictyoptera</taxon>
        <taxon>Blattodea</taxon>
        <taxon>Blaberoidea</taxon>
        <taxon>Blaberidae</taxon>
        <taxon>Diplopterinae</taxon>
        <taxon>Diploptera</taxon>
    </lineage>
</organism>
<proteinExistence type="predicted"/>
<reference evidence="3" key="2">
    <citation type="submission" date="2023-05" db="EMBL/GenBank/DDBJ databases">
        <authorList>
            <person name="Fouks B."/>
        </authorList>
    </citation>
    <scope>NUCLEOTIDE SEQUENCE</scope>
    <source>
        <strain evidence="3">Stay&amp;Tobe</strain>
        <tissue evidence="3">Testes</tissue>
    </source>
</reference>
<dbReference type="EMBL" id="JASPKZ010001977">
    <property type="protein sequence ID" value="KAJ9596622.1"/>
    <property type="molecule type" value="Genomic_DNA"/>
</dbReference>
<dbReference type="SMART" id="SM00708">
    <property type="entry name" value="PhBP"/>
    <property type="match status" value="1"/>
</dbReference>
<protein>
    <submittedName>
        <fullName evidence="3">Uncharacterized protein</fullName>
    </submittedName>
</protein>
<keyword evidence="4" id="KW-1185">Reference proteome</keyword>
<feature type="signal peptide" evidence="2">
    <location>
        <begin position="1"/>
        <end position="19"/>
    </location>
</feature>
<evidence type="ECO:0000313" key="3">
    <source>
        <dbReference type="EMBL" id="KAJ9596622.1"/>
    </source>
</evidence>
<dbReference type="Proteomes" id="UP001233999">
    <property type="component" value="Unassembled WGS sequence"/>
</dbReference>
<dbReference type="SUPFAM" id="SSF47565">
    <property type="entry name" value="Insect pheromone/odorant-binding proteins"/>
    <property type="match status" value="1"/>
</dbReference>
<comment type="caution">
    <text evidence="3">The sequence shown here is derived from an EMBL/GenBank/DDBJ whole genome shotgun (WGS) entry which is preliminary data.</text>
</comment>
<dbReference type="AlphaFoldDB" id="A0AAD8EP10"/>
<evidence type="ECO:0000313" key="4">
    <source>
        <dbReference type="Proteomes" id="UP001233999"/>
    </source>
</evidence>
<dbReference type="Pfam" id="PF01395">
    <property type="entry name" value="PBP_GOBP"/>
    <property type="match status" value="1"/>
</dbReference>
<dbReference type="InterPro" id="IPR036728">
    <property type="entry name" value="PBP_GOBP_sf"/>
</dbReference>
<dbReference type="GO" id="GO:0005549">
    <property type="term" value="F:odorant binding"/>
    <property type="evidence" value="ECO:0007669"/>
    <property type="project" value="InterPro"/>
</dbReference>
<dbReference type="PANTHER" id="PTHR11857:SF42">
    <property type="entry name" value="GENERAL ODORANT-BINDING PROTEIN 19D-RELATED"/>
    <property type="match status" value="1"/>
</dbReference>
<sequence>MKLCMCFCAILAFLSPINCGDDEEAERLFGEDVKKGAEECLNDHKVEDDDYQALKKFECPQSEVGKCFMKCMLQKMEMMKEEQFCADGFLERAKGWLKHNPEKYSKVEKMMNTCKGEVENEYKPSPEDKCGVSVAVMKCFHKHEKETEKLRAILEKISKED</sequence>
<evidence type="ECO:0000256" key="2">
    <source>
        <dbReference type="SAM" id="SignalP"/>
    </source>
</evidence>
<dbReference type="PANTHER" id="PTHR11857">
    <property type="entry name" value="ODORANT BINDING PROTEIN-RELATED"/>
    <property type="match status" value="1"/>
</dbReference>